<dbReference type="Proteomes" id="UP000886520">
    <property type="component" value="Chromosome 4"/>
</dbReference>
<dbReference type="InterPro" id="IPR011053">
    <property type="entry name" value="Single_hybrid_motif"/>
</dbReference>
<dbReference type="PANTHER" id="PTHR13651">
    <property type="entry name" value="PROTEIN ABITRAM"/>
    <property type="match status" value="1"/>
</dbReference>
<evidence type="ECO:0000256" key="1">
    <source>
        <dbReference type="SAM" id="MobiDB-lite"/>
    </source>
</evidence>
<feature type="region of interest" description="Disordered" evidence="1">
    <location>
        <begin position="1"/>
        <end position="24"/>
    </location>
</feature>
<dbReference type="SUPFAM" id="SSF51230">
    <property type="entry name" value="Single hybrid motif"/>
    <property type="match status" value="1"/>
</dbReference>
<accession>A0A9D4ZPG8</accession>
<dbReference type="OrthoDB" id="48130at2759"/>
<sequence length="227" mass="25315">MEETEARLEEQASNNDGAAVHSSGDETVSLYPAAQDLPLHPPQAIHSNYSHFFVVDFMKENHDQYIYRHNNGLCIIGLAPTHIALRNDAVVTAVDFNVGKQSRAEMKVSGKRKNDARVLEPTSALCKVVSDDATYVVRCCVRGALLEVNERLMKEPTLLKTKAASEGFIAIMMPRPGDWKKALASLLTAEEYDGCVHCRNSKLENQTRFLISKAIRYIGTGRWVTHE</sequence>
<evidence type="ECO:0000313" key="3">
    <source>
        <dbReference type="Proteomes" id="UP000886520"/>
    </source>
</evidence>
<keyword evidence="3" id="KW-1185">Reference proteome</keyword>
<protein>
    <recommendedName>
        <fullName evidence="4">Actin-binding transcription modulator</fullName>
    </recommendedName>
</protein>
<dbReference type="EMBL" id="JABFUD020000004">
    <property type="protein sequence ID" value="KAI5081157.1"/>
    <property type="molecule type" value="Genomic_DNA"/>
</dbReference>
<dbReference type="InterPro" id="IPR039169">
    <property type="entry name" value="Abitram"/>
</dbReference>
<evidence type="ECO:0000313" key="2">
    <source>
        <dbReference type="EMBL" id="KAI5081157.1"/>
    </source>
</evidence>
<evidence type="ECO:0008006" key="4">
    <source>
        <dbReference type="Google" id="ProtNLM"/>
    </source>
</evidence>
<dbReference type="GO" id="GO:0005634">
    <property type="term" value="C:nucleus"/>
    <property type="evidence" value="ECO:0007669"/>
    <property type="project" value="TreeGrafter"/>
</dbReference>
<dbReference type="PANTHER" id="PTHR13651:SF0">
    <property type="entry name" value="PROTEIN ABITRAM"/>
    <property type="match status" value="1"/>
</dbReference>
<gene>
    <name evidence="2" type="ORF">GOP47_0004340</name>
</gene>
<organism evidence="2 3">
    <name type="scientific">Adiantum capillus-veneris</name>
    <name type="common">Maidenhair fern</name>
    <dbReference type="NCBI Taxonomy" id="13818"/>
    <lineage>
        <taxon>Eukaryota</taxon>
        <taxon>Viridiplantae</taxon>
        <taxon>Streptophyta</taxon>
        <taxon>Embryophyta</taxon>
        <taxon>Tracheophyta</taxon>
        <taxon>Polypodiopsida</taxon>
        <taxon>Polypodiidae</taxon>
        <taxon>Polypodiales</taxon>
        <taxon>Pteridineae</taxon>
        <taxon>Pteridaceae</taxon>
        <taxon>Vittarioideae</taxon>
        <taxon>Adiantum</taxon>
    </lineage>
</organism>
<comment type="caution">
    <text evidence="2">The sequence shown here is derived from an EMBL/GenBank/DDBJ whole genome shotgun (WGS) entry which is preliminary data.</text>
</comment>
<dbReference type="Gene3D" id="2.40.50.100">
    <property type="match status" value="1"/>
</dbReference>
<name>A0A9D4ZPG8_ADICA</name>
<feature type="compositionally biased region" description="Basic and acidic residues" evidence="1">
    <location>
        <begin position="1"/>
        <end position="10"/>
    </location>
</feature>
<dbReference type="AlphaFoldDB" id="A0A9D4ZPG8"/>
<reference evidence="2" key="1">
    <citation type="submission" date="2021-01" db="EMBL/GenBank/DDBJ databases">
        <title>Adiantum capillus-veneris genome.</title>
        <authorList>
            <person name="Fang Y."/>
            <person name="Liao Q."/>
        </authorList>
    </citation>
    <scope>NUCLEOTIDE SEQUENCE</scope>
    <source>
        <strain evidence="2">H3</strain>
        <tissue evidence="2">Leaf</tissue>
    </source>
</reference>
<proteinExistence type="predicted"/>